<comment type="caution">
    <text evidence="1">The sequence shown here is derived from an EMBL/GenBank/DDBJ whole genome shotgun (WGS) entry which is preliminary data.</text>
</comment>
<proteinExistence type="predicted"/>
<evidence type="ECO:0000313" key="1">
    <source>
        <dbReference type="EMBL" id="MDC1900793.1"/>
    </source>
</evidence>
<reference evidence="1" key="1">
    <citation type="submission" date="2022-10" db="EMBL/GenBank/DDBJ databases">
        <title>Human gut microbiome strain richness.</title>
        <authorList>
            <person name="Chen-Liaw A."/>
        </authorList>
    </citation>
    <scope>NUCLEOTIDE SEQUENCE</scope>
    <source>
        <strain evidence="1">1001713st1_F9_1001713B170221_170320</strain>
    </source>
</reference>
<evidence type="ECO:0000313" key="2">
    <source>
        <dbReference type="Proteomes" id="UP001222603"/>
    </source>
</evidence>
<accession>A0AAW6GZK4</accession>
<name>A0AAW6GZK4_BACUN</name>
<organism evidence="1 2">
    <name type="scientific">Bacteroides uniformis</name>
    <dbReference type="NCBI Taxonomy" id="820"/>
    <lineage>
        <taxon>Bacteria</taxon>
        <taxon>Pseudomonadati</taxon>
        <taxon>Bacteroidota</taxon>
        <taxon>Bacteroidia</taxon>
        <taxon>Bacteroidales</taxon>
        <taxon>Bacteroidaceae</taxon>
        <taxon>Bacteroides</taxon>
    </lineage>
</organism>
<feature type="non-terminal residue" evidence="1">
    <location>
        <position position="1"/>
    </location>
</feature>
<protein>
    <submittedName>
        <fullName evidence="1">SusC/RagA family TonB-linked outer membrane protein</fullName>
    </submittedName>
</protein>
<gene>
    <name evidence="1" type="ORF">POZ10_09185</name>
</gene>
<dbReference type="AlphaFoldDB" id="A0AAW6GZK4"/>
<sequence length="244" mass="27682">MWLYKYDGQYTSLEQYETAPLIGGNLGNSKMLPGSYRLLDLNGDGRINSSDRVPEFWATGANPPIQYGLTLAASYKNFDLNMLFQGASGYSIGYANDDVWGYGGKTNKSYLIAKYVDRWHPANITDDPYNPATQWVAGYYPALRHNFSNTSDNGSRWNYGISVWLPQATYLRLKSMEIGYNLPKSFMKRIGLNSARIFVNGSNLLTFCNKALKDADPEREERDWGANLAYPLMRTYNFGLNINF</sequence>
<dbReference type="EMBL" id="JAQNSI010000261">
    <property type="protein sequence ID" value="MDC1900793.1"/>
    <property type="molecule type" value="Genomic_DNA"/>
</dbReference>
<dbReference type="Proteomes" id="UP001222603">
    <property type="component" value="Unassembled WGS sequence"/>
</dbReference>